<reference evidence="1 2" key="1">
    <citation type="submission" date="2020-06" db="EMBL/GenBank/DDBJ databases">
        <authorList>
            <person name="Criscuolo A."/>
        </authorList>
    </citation>
    <scope>NUCLEOTIDE SEQUENCE [LARGE SCALE GENOMIC DNA]</scope>
    <source>
        <strain evidence="1">PXU-55</strain>
    </source>
</reference>
<dbReference type="AlphaFoldDB" id="A0A9N8J4F0"/>
<protein>
    <submittedName>
        <fullName evidence="1">Uncharacterized protein</fullName>
    </submittedName>
</protein>
<evidence type="ECO:0000313" key="1">
    <source>
        <dbReference type="EMBL" id="CAC9975386.1"/>
    </source>
</evidence>
<evidence type="ECO:0000313" key="2">
    <source>
        <dbReference type="Proteomes" id="UP000533639"/>
    </source>
</evidence>
<proteinExistence type="predicted"/>
<sequence>MEILTRINNPQNVNNPIFLIFLFLKKCSSSSKTALSRDFDIDNKLTK</sequence>
<gene>
    <name evidence="1" type="ORF">FLAPXU55_03099</name>
</gene>
<organism evidence="1 2">
    <name type="scientific">Flavobacterium panici</name>
    <dbReference type="NCBI Taxonomy" id="2654843"/>
    <lineage>
        <taxon>Bacteria</taxon>
        <taxon>Pseudomonadati</taxon>
        <taxon>Bacteroidota</taxon>
        <taxon>Flavobacteriia</taxon>
        <taxon>Flavobacteriales</taxon>
        <taxon>Flavobacteriaceae</taxon>
        <taxon>Flavobacterium</taxon>
    </lineage>
</organism>
<dbReference type="Proteomes" id="UP000533639">
    <property type="component" value="Unassembled WGS sequence"/>
</dbReference>
<dbReference type="EMBL" id="CAIJDE010000048">
    <property type="protein sequence ID" value="CAC9975386.1"/>
    <property type="molecule type" value="Genomic_DNA"/>
</dbReference>
<accession>A0A9N8J4F0</accession>
<keyword evidence="2" id="KW-1185">Reference proteome</keyword>
<comment type="caution">
    <text evidence="1">The sequence shown here is derived from an EMBL/GenBank/DDBJ whole genome shotgun (WGS) entry which is preliminary data.</text>
</comment>
<name>A0A9N8J4F0_9FLAO</name>